<gene>
    <name evidence="2" type="ORF">AVEN_187194_1</name>
</gene>
<organism evidence="2 3">
    <name type="scientific">Araneus ventricosus</name>
    <name type="common">Orbweaver spider</name>
    <name type="synonym">Epeira ventricosa</name>
    <dbReference type="NCBI Taxonomy" id="182803"/>
    <lineage>
        <taxon>Eukaryota</taxon>
        <taxon>Metazoa</taxon>
        <taxon>Ecdysozoa</taxon>
        <taxon>Arthropoda</taxon>
        <taxon>Chelicerata</taxon>
        <taxon>Arachnida</taxon>
        <taxon>Araneae</taxon>
        <taxon>Araneomorphae</taxon>
        <taxon>Entelegynae</taxon>
        <taxon>Araneoidea</taxon>
        <taxon>Araneidae</taxon>
        <taxon>Araneus</taxon>
    </lineage>
</organism>
<protein>
    <submittedName>
        <fullName evidence="2">Uncharacterized protein</fullName>
    </submittedName>
</protein>
<comment type="caution">
    <text evidence="2">The sequence shown here is derived from an EMBL/GenBank/DDBJ whole genome shotgun (WGS) entry which is preliminary data.</text>
</comment>
<proteinExistence type="predicted"/>
<keyword evidence="3" id="KW-1185">Reference proteome</keyword>
<feature type="compositionally biased region" description="Polar residues" evidence="1">
    <location>
        <begin position="74"/>
        <end position="83"/>
    </location>
</feature>
<evidence type="ECO:0000313" key="3">
    <source>
        <dbReference type="Proteomes" id="UP000499080"/>
    </source>
</evidence>
<evidence type="ECO:0000313" key="2">
    <source>
        <dbReference type="EMBL" id="GBN26314.1"/>
    </source>
</evidence>
<dbReference type="EMBL" id="BGPR01007368">
    <property type="protein sequence ID" value="GBN26314.1"/>
    <property type="molecule type" value="Genomic_DNA"/>
</dbReference>
<feature type="compositionally biased region" description="Basic residues" evidence="1">
    <location>
        <begin position="1"/>
        <end position="11"/>
    </location>
</feature>
<evidence type="ECO:0000256" key="1">
    <source>
        <dbReference type="SAM" id="MobiDB-lite"/>
    </source>
</evidence>
<feature type="compositionally biased region" description="Polar residues" evidence="1">
    <location>
        <begin position="112"/>
        <end position="131"/>
    </location>
</feature>
<feature type="compositionally biased region" description="Polar residues" evidence="1">
    <location>
        <begin position="29"/>
        <end position="47"/>
    </location>
</feature>
<reference evidence="2 3" key="1">
    <citation type="journal article" date="2019" name="Sci. Rep.">
        <title>Orb-weaving spider Araneus ventricosus genome elucidates the spidroin gene catalogue.</title>
        <authorList>
            <person name="Kono N."/>
            <person name="Nakamura H."/>
            <person name="Ohtoshi R."/>
            <person name="Moran D.A.P."/>
            <person name="Shinohara A."/>
            <person name="Yoshida Y."/>
            <person name="Fujiwara M."/>
            <person name="Mori M."/>
            <person name="Tomita M."/>
            <person name="Arakawa K."/>
        </authorList>
    </citation>
    <scope>NUCLEOTIDE SEQUENCE [LARGE SCALE GENOMIC DNA]</scope>
</reference>
<dbReference type="Proteomes" id="UP000499080">
    <property type="component" value="Unassembled WGS sequence"/>
</dbReference>
<dbReference type="AlphaFoldDB" id="A0A4Y2MIQ8"/>
<feature type="region of interest" description="Disordered" evidence="1">
    <location>
        <begin position="1"/>
        <end position="47"/>
    </location>
</feature>
<sequence>MDRPDKRKHSLKSNLMKRSNLNPGKRKTFTSNKCTQTENSGSQDLFNIGNQPVPHVEKIGQEFGIQKDLNRSKSANSLSTGCKYTSREEGTSSTSVSVFPEKLNNSDEAKNTKSSSKAHMTRFDNGNTDRNQGIPVVKRVRRDILILRDEDYPVYWNDIKISQDLGESNYWNSYFNSFASIGIVMIRPLNNNFTTSDIYNELCKHIIDPFVLISEKNPDGFLHWHMIWLTTNNADEAKQLLLTYMQLKGFITYPYRPEDCKRQKCSTHEDFLSTSSEVKIIFHETFQQGGDKIFP</sequence>
<feature type="compositionally biased region" description="Polar residues" evidence="1">
    <location>
        <begin position="12"/>
        <end position="22"/>
    </location>
</feature>
<feature type="region of interest" description="Disordered" evidence="1">
    <location>
        <begin position="74"/>
        <end position="132"/>
    </location>
</feature>
<name>A0A4Y2MIQ8_ARAVE</name>
<accession>A0A4Y2MIQ8</accession>